<dbReference type="Proteomes" id="UP000041882">
    <property type="component" value="Unassembled WGS sequence"/>
</dbReference>
<evidence type="ECO:0000313" key="2">
    <source>
        <dbReference type="EMBL" id="CNI23177.1"/>
    </source>
</evidence>
<gene>
    <name evidence="2" type="ORF">ERS008472_03595</name>
</gene>
<sequence length="211" mass="25298">MKPYISKLHGPCNQHHINRIHDTLRKSLNEYPRTYVRRIDLRIPDEVYEQYRTDSTLITRFMESLKSQIKQTQTRKRMEGKRVHPCNVRYVWSREFGEKKGKKHYHIVLMLNNDAHCSIGTYCRVGNVYVHNLALMVMEAWVRTLNLHTQPDYQRYYKLVHFVLGGSIKLNTNSKTFELNYCEIFQHLEYTAKLYSKRNDDGQRNFGCSQY</sequence>
<dbReference type="RefSeq" id="WP_050116135.1">
    <property type="nucleotide sequence ID" value="NZ_CQAW01000021.1"/>
</dbReference>
<dbReference type="Pfam" id="PF11726">
    <property type="entry name" value="YagK_YfjJ_C"/>
    <property type="match status" value="1"/>
</dbReference>
<organism evidence="2 3">
    <name type="scientific">Yersinia thracica</name>
    <dbReference type="NCBI Taxonomy" id="2890319"/>
    <lineage>
        <taxon>Bacteria</taxon>
        <taxon>Pseudomonadati</taxon>
        <taxon>Pseudomonadota</taxon>
        <taxon>Gammaproteobacteria</taxon>
        <taxon>Enterobacterales</taxon>
        <taxon>Yersiniaceae</taxon>
        <taxon>Yersinia</taxon>
    </lineage>
</organism>
<reference evidence="3" key="1">
    <citation type="submission" date="2015-03" db="EMBL/GenBank/DDBJ databases">
        <authorList>
            <consortium name="Pathogen Informatics"/>
            <person name="Murphy D."/>
        </authorList>
    </citation>
    <scope>NUCLEOTIDE SEQUENCE [LARGE SCALE GENOMIC DNA]</scope>
    <source>
        <strain evidence="3">IP6945</strain>
    </source>
</reference>
<dbReference type="EMBL" id="CQAW01000021">
    <property type="protein sequence ID" value="CNI23177.1"/>
    <property type="molecule type" value="Genomic_DNA"/>
</dbReference>
<evidence type="ECO:0000313" key="3">
    <source>
        <dbReference type="Proteomes" id="UP000041882"/>
    </source>
</evidence>
<protein>
    <submittedName>
        <fullName evidence="2">Protein of uncharacterized function (DUF3296)</fullName>
    </submittedName>
</protein>
<feature type="domain" description="YagK/YfjJ C-terminal" evidence="1">
    <location>
        <begin position="28"/>
        <end position="209"/>
    </location>
</feature>
<evidence type="ECO:0000259" key="1">
    <source>
        <dbReference type="Pfam" id="PF11726"/>
    </source>
</evidence>
<proteinExistence type="predicted"/>
<dbReference type="AlphaFoldDB" id="A0A0T9QRQ0"/>
<accession>A0A0T9QRQ0</accession>
<keyword evidence="3" id="KW-1185">Reference proteome</keyword>
<dbReference type="InterPro" id="IPR057271">
    <property type="entry name" value="YagK_YfjJ_C"/>
</dbReference>
<name>A0A0T9QRQ0_9GAMM</name>